<evidence type="ECO:0000256" key="6">
    <source>
        <dbReference type="SAM" id="Phobius"/>
    </source>
</evidence>
<dbReference type="AlphaFoldDB" id="A0AAN7H842"/>
<evidence type="ECO:0000256" key="3">
    <source>
        <dbReference type="ARBA" id="ARBA00022630"/>
    </source>
</evidence>
<sequence>MLSLNPETRWAVTFGIIISIAVSILLAAPHSWQPFPRPPFHAPRSMSHDDIESTLRPLLSPSALIVLPDNDDTAPSFNHLLPHRWSSNPLNSPHPAVVVVPAMESDIAHTIRYANAHNIPFLVATGGHGTGRWLARMQGGVLIHMRNLTKFELDPEDGAGTATATLGGGLLVSEVVDRLWAAGKQTPTGLCGCVSVVGPALGGGHGILQGQYGLVADQIVSVRLVLGSGEVVVVSGAERVDLFWALRGAGHNFGVVSELTVRVYDVEEGRREWAYEIFTFKGDRLEELYTLVEKVMRDQPEHVVHWSVWARNEAIDPDKPVIVLTIFWNGPVEGRGGYTDPFHALGPASYSSGATEYPGVMAVMGTDMNSPVCQPQGTVFLRGAVVDTYETGALRKWYNLFSEMLRSEEAFAHSFCMLEGYSVQAVQAVPSDSTAFPDRKQRLLFSPAISYKAVGNATLDAAAEHWSKAMEAAAFGGLEKTTYVNYAHGDESLQAMYGYTPWRLERLRALKRKYDPGNRFRFFAPLV</sequence>
<dbReference type="Pfam" id="PF08031">
    <property type="entry name" value="BBE"/>
    <property type="match status" value="1"/>
</dbReference>
<dbReference type="PROSITE" id="PS51387">
    <property type="entry name" value="FAD_PCMH"/>
    <property type="match status" value="1"/>
</dbReference>
<evidence type="ECO:0000313" key="8">
    <source>
        <dbReference type="EMBL" id="KAK4239566.1"/>
    </source>
</evidence>
<dbReference type="InterPro" id="IPR036318">
    <property type="entry name" value="FAD-bd_PCMH-like_sf"/>
</dbReference>
<dbReference type="GO" id="GO:0016491">
    <property type="term" value="F:oxidoreductase activity"/>
    <property type="evidence" value="ECO:0007669"/>
    <property type="project" value="UniProtKB-KW"/>
</dbReference>
<evidence type="ECO:0000256" key="1">
    <source>
        <dbReference type="ARBA" id="ARBA00001974"/>
    </source>
</evidence>
<accession>A0AAN7H842</accession>
<dbReference type="PANTHER" id="PTHR42973">
    <property type="entry name" value="BINDING OXIDOREDUCTASE, PUTATIVE (AFU_ORTHOLOGUE AFUA_1G17690)-RELATED"/>
    <property type="match status" value="1"/>
</dbReference>
<evidence type="ECO:0000313" key="9">
    <source>
        <dbReference type="Proteomes" id="UP001303760"/>
    </source>
</evidence>
<keyword evidence="6" id="KW-0472">Membrane</keyword>
<feature type="transmembrane region" description="Helical" evidence="6">
    <location>
        <begin position="12"/>
        <end position="32"/>
    </location>
</feature>
<dbReference type="GO" id="GO:0071949">
    <property type="term" value="F:FAD binding"/>
    <property type="evidence" value="ECO:0007669"/>
    <property type="project" value="InterPro"/>
</dbReference>
<dbReference type="InterPro" id="IPR006094">
    <property type="entry name" value="Oxid_FAD_bind_N"/>
</dbReference>
<keyword evidence="5" id="KW-0560">Oxidoreductase</keyword>
<evidence type="ECO:0000256" key="2">
    <source>
        <dbReference type="ARBA" id="ARBA00005466"/>
    </source>
</evidence>
<dbReference type="Gene3D" id="3.30.43.10">
    <property type="entry name" value="Uridine Diphospho-n-acetylenolpyruvylglucosamine Reductase, domain 2"/>
    <property type="match status" value="1"/>
</dbReference>
<dbReference type="InterPro" id="IPR016167">
    <property type="entry name" value="FAD-bd_PCMH_sub1"/>
</dbReference>
<dbReference type="InterPro" id="IPR050416">
    <property type="entry name" value="FAD-linked_Oxidoreductase"/>
</dbReference>
<evidence type="ECO:0000256" key="4">
    <source>
        <dbReference type="ARBA" id="ARBA00022827"/>
    </source>
</evidence>
<keyword evidence="6" id="KW-1133">Transmembrane helix</keyword>
<dbReference type="InterPro" id="IPR016166">
    <property type="entry name" value="FAD-bd_PCMH"/>
</dbReference>
<dbReference type="Proteomes" id="UP001303760">
    <property type="component" value="Unassembled WGS sequence"/>
</dbReference>
<evidence type="ECO:0000256" key="5">
    <source>
        <dbReference type="ARBA" id="ARBA00023002"/>
    </source>
</evidence>
<dbReference type="PANTHER" id="PTHR42973:SF9">
    <property type="entry name" value="FAD-BINDING PCMH-TYPE DOMAIN-CONTAINING PROTEIN-RELATED"/>
    <property type="match status" value="1"/>
</dbReference>
<dbReference type="InterPro" id="IPR016169">
    <property type="entry name" value="FAD-bd_PCMH_sub2"/>
</dbReference>
<dbReference type="Gene3D" id="3.40.462.20">
    <property type="match status" value="1"/>
</dbReference>
<dbReference type="SUPFAM" id="SSF56176">
    <property type="entry name" value="FAD-binding/transporter-associated domain-like"/>
    <property type="match status" value="1"/>
</dbReference>
<comment type="similarity">
    <text evidence="2">Belongs to the oxygen-dependent FAD-linked oxidoreductase family.</text>
</comment>
<organism evidence="8 9">
    <name type="scientific">Achaetomium macrosporum</name>
    <dbReference type="NCBI Taxonomy" id="79813"/>
    <lineage>
        <taxon>Eukaryota</taxon>
        <taxon>Fungi</taxon>
        <taxon>Dikarya</taxon>
        <taxon>Ascomycota</taxon>
        <taxon>Pezizomycotina</taxon>
        <taxon>Sordariomycetes</taxon>
        <taxon>Sordariomycetidae</taxon>
        <taxon>Sordariales</taxon>
        <taxon>Chaetomiaceae</taxon>
        <taxon>Achaetomium</taxon>
    </lineage>
</organism>
<keyword evidence="4" id="KW-0274">FAD</keyword>
<comment type="caution">
    <text evidence="8">The sequence shown here is derived from an EMBL/GenBank/DDBJ whole genome shotgun (WGS) entry which is preliminary data.</text>
</comment>
<dbReference type="Gene3D" id="3.30.465.10">
    <property type="match status" value="1"/>
</dbReference>
<feature type="domain" description="FAD-binding PCMH-type" evidence="7">
    <location>
        <begin position="91"/>
        <end position="266"/>
    </location>
</feature>
<gene>
    <name evidence="8" type="ORF">C8A03DRAFT_42798</name>
</gene>
<dbReference type="EMBL" id="MU860060">
    <property type="protein sequence ID" value="KAK4239566.1"/>
    <property type="molecule type" value="Genomic_DNA"/>
</dbReference>
<protein>
    <submittedName>
        <fullName evidence="8">6-hydroxy-D-nicotine oxidase</fullName>
    </submittedName>
</protein>
<reference evidence="8" key="2">
    <citation type="submission" date="2023-05" db="EMBL/GenBank/DDBJ databases">
        <authorList>
            <consortium name="Lawrence Berkeley National Laboratory"/>
            <person name="Steindorff A."/>
            <person name="Hensen N."/>
            <person name="Bonometti L."/>
            <person name="Westerberg I."/>
            <person name="Brannstrom I.O."/>
            <person name="Guillou S."/>
            <person name="Cros-Aarteil S."/>
            <person name="Calhoun S."/>
            <person name="Haridas S."/>
            <person name="Kuo A."/>
            <person name="Mondo S."/>
            <person name="Pangilinan J."/>
            <person name="Riley R."/>
            <person name="Labutti K."/>
            <person name="Andreopoulos B."/>
            <person name="Lipzen A."/>
            <person name="Chen C."/>
            <person name="Yanf M."/>
            <person name="Daum C."/>
            <person name="Ng V."/>
            <person name="Clum A."/>
            <person name="Ohm R."/>
            <person name="Martin F."/>
            <person name="Silar P."/>
            <person name="Natvig D."/>
            <person name="Lalanne C."/>
            <person name="Gautier V."/>
            <person name="Ament-Velasquez S.L."/>
            <person name="Kruys A."/>
            <person name="Hutchinson M.I."/>
            <person name="Powell A.J."/>
            <person name="Barry K."/>
            <person name="Miller A.N."/>
            <person name="Grigoriev I.V."/>
            <person name="Debuchy R."/>
            <person name="Gladieux P."/>
            <person name="Thoren M.H."/>
            <person name="Johannesson H."/>
        </authorList>
    </citation>
    <scope>NUCLEOTIDE SEQUENCE</scope>
    <source>
        <strain evidence="8">CBS 532.94</strain>
    </source>
</reference>
<keyword evidence="9" id="KW-1185">Reference proteome</keyword>
<keyword evidence="6" id="KW-0812">Transmembrane</keyword>
<proteinExistence type="inferred from homology"/>
<evidence type="ECO:0000259" key="7">
    <source>
        <dbReference type="PROSITE" id="PS51387"/>
    </source>
</evidence>
<keyword evidence="3" id="KW-0285">Flavoprotein</keyword>
<reference evidence="8" key="1">
    <citation type="journal article" date="2023" name="Mol. Phylogenet. Evol.">
        <title>Genome-scale phylogeny and comparative genomics of the fungal order Sordariales.</title>
        <authorList>
            <person name="Hensen N."/>
            <person name="Bonometti L."/>
            <person name="Westerberg I."/>
            <person name="Brannstrom I.O."/>
            <person name="Guillou S."/>
            <person name="Cros-Aarteil S."/>
            <person name="Calhoun S."/>
            <person name="Haridas S."/>
            <person name="Kuo A."/>
            <person name="Mondo S."/>
            <person name="Pangilinan J."/>
            <person name="Riley R."/>
            <person name="LaButti K."/>
            <person name="Andreopoulos B."/>
            <person name="Lipzen A."/>
            <person name="Chen C."/>
            <person name="Yan M."/>
            <person name="Daum C."/>
            <person name="Ng V."/>
            <person name="Clum A."/>
            <person name="Steindorff A."/>
            <person name="Ohm R.A."/>
            <person name="Martin F."/>
            <person name="Silar P."/>
            <person name="Natvig D.O."/>
            <person name="Lalanne C."/>
            <person name="Gautier V."/>
            <person name="Ament-Velasquez S.L."/>
            <person name="Kruys A."/>
            <person name="Hutchinson M.I."/>
            <person name="Powell A.J."/>
            <person name="Barry K."/>
            <person name="Miller A.N."/>
            <person name="Grigoriev I.V."/>
            <person name="Debuchy R."/>
            <person name="Gladieux P."/>
            <person name="Hiltunen Thoren M."/>
            <person name="Johannesson H."/>
        </authorList>
    </citation>
    <scope>NUCLEOTIDE SEQUENCE</scope>
    <source>
        <strain evidence="8">CBS 532.94</strain>
    </source>
</reference>
<dbReference type="InterPro" id="IPR012951">
    <property type="entry name" value="BBE"/>
</dbReference>
<dbReference type="Pfam" id="PF01565">
    <property type="entry name" value="FAD_binding_4"/>
    <property type="match status" value="1"/>
</dbReference>
<comment type="cofactor">
    <cofactor evidence="1">
        <name>FAD</name>
        <dbReference type="ChEBI" id="CHEBI:57692"/>
    </cofactor>
</comment>
<name>A0AAN7H842_9PEZI</name>